<evidence type="ECO:0000256" key="8">
    <source>
        <dbReference type="ARBA" id="ARBA00038436"/>
    </source>
</evidence>
<evidence type="ECO:0000256" key="6">
    <source>
        <dbReference type="ARBA" id="ARBA00022989"/>
    </source>
</evidence>
<feature type="domain" description="Tripartite ATP-independent periplasmic transporters DctQ component" evidence="10">
    <location>
        <begin position="26"/>
        <end position="155"/>
    </location>
</feature>
<dbReference type="STRING" id="158190.SpiGrapes_1424"/>
<evidence type="ECO:0000256" key="2">
    <source>
        <dbReference type="ARBA" id="ARBA00022448"/>
    </source>
</evidence>
<comment type="similarity">
    <text evidence="8">Belongs to the TRAP transporter small permease family.</text>
</comment>
<dbReference type="Pfam" id="PF04290">
    <property type="entry name" value="DctQ"/>
    <property type="match status" value="1"/>
</dbReference>
<evidence type="ECO:0000256" key="1">
    <source>
        <dbReference type="ARBA" id="ARBA00004429"/>
    </source>
</evidence>
<keyword evidence="7 9" id="KW-0472">Membrane</keyword>
<dbReference type="HOGENOM" id="CLU_086356_9_1_12"/>
<name>G8QV06_SPHPG</name>
<dbReference type="RefSeq" id="WP_014270084.1">
    <property type="nucleotide sequence ID" value="NC_016633.1"/>
</dbReference>
<dbReference type="KEGG" id="sgp:SpiGrapes_1424"/>
<comment type="subcellular location">
    <subcellularLocation>
        <location evidence="1">Cell inner membrane</location>
        <topology evidence="1">Multi-pass membrane protein</topology>
    </subcellularLocation>
</comment>
<evidence type="ECO:0000256" key="4">
    <source>
        <dbReference type="ARBA" id="ARBA00022519"/>
    </source>
</evidence>
<accession>G8QV06</accession>
<keyword evidence="5 9" id="KW-0812">Transmembrane</keyword>
<dbReference type="eggNOG" id="COG3090">
    <property type="taxonomic scope" value="Bacteria"/>
</dbReference>
<evidence type="ECO:0000256" key="3">
    <source>
        <dbReference type="ARBA" id="ARBA00022475"/>
    </source>
</evidence>
<keyword evidence="6 9" id="KW-1133">Transmembrane helix</keyword>
<keyword evidence="4" id="KW-0997">Cell inner membrane</keyword>
<dbReference type="GO" id="GO:0005886">
    <property type="term" value="C:plasma membrane"/>
    <property type="evidence" value="ECO:0007669"/>
    <property type="project" value="UniProtKB-SubCell"/>
</dbReference>
<keyword evidence="2" id="KW-0813">Transport</keyword>
<organism evidence="12 13">
    <name type="scientific">Sphaerochaeta pleomorpha (strain ATCC BAA-1885 / DSM 22778 / Grapes)</name>
    <dbReference type="NCBI Taxonomy" id="158190"/>
    <lineage>
        <taxon>Bacteria</taxon>
        <taxon>Pseudomonadati</taxon>
        <taxon>Spirochaetota</taxon>
        <taxon>Spirochaetia</taxon>
        <taxon>Spirochaetales</taxon>
        <taxon>Sphaerochaetaceae</taxon>
        <taxon>Sphaerochaeta</taxon>
    </lineage>
</organism>
<dbReference type="GO" id="GO:0022857">
    <property type="term" value="F:transmembrane transporter activity"/>
    <property type="evidence" value="ECO:0007669"/>
    <property type="project" value="TreeGrafter"/>
</dbReference>
<gene>
    <name evidence="11" type="ordered locus">SpiGrapes_1424</name>
    <name evidence="12" type="ordered locus">SpiGrapes_1431</name>
</gene>
<evidence type="ECO:0000256" key="7">
    <source>
        <dbReference type="ARBA" id="ARBA00023136"/>
    </source>
</evidence>
<dbReference type="PANTHER" id="PTHR35011:SF11">
    <property type="entry name" value="TRAP TRANSPORTER SMALL PERMEASE PROTEIN"/>
    <property type="match status" value="1"/>
</dbReference>
<proteinExistence type="inferred from homology"/>
<sequence>MEQFKKILDSVFDWVLKLAMVLLLAMVVIVFFNVVLRYGFKSGIHWSEEISLVIVIWFTFIAMALGVKENLHINVSILPKKLPVKFFLTLDTAKDVLEILIGVIMFYYGWKLTVNGAKSFLPATHISNAVNYLVLPVSGVFIVAYSLIHVYEDFCKFKGGDSR</sequence>
<evidence type="ECO:0000256" key="9">
    <source>
        <dbReference type="SAM" id="Phobius"/>
    </source>
</evidence>
<dbReference type="Proteomes" id="UP000005632">
    <property type="component" value="Chromosome"/>
</dbReference>
<evidence type="ECO:0000259" key="10">
    <source>
        <dbReference type="Pfam" id="PF04290"/>
    </source>
</evidence>
<feature type="transmembrane region" description="Helical" evidence="9">
    <location>
        <begin position="88"/>
        <end position="110"/>
    </location>
</feature>
<keyword evidence="13" id="KW-1185">Reference proteome</keyword>
<feature type="transmembrane region" description="Helical" evidence="9">
    <location>
        <begin position="130"/>
        <end position="148"/>
    </location>
</feature>
<dbReference type="EMBL" id="CP003155">
    <property type="protein sequence ID" value="AEV29235.1"/>
    <property type="molecule type" value="Genomic_DNA"/>
</dbReference>
<dbReference type="OrthoDB" id="359827at2"/>
<evidence type="ECO:0000313" key="13">
    <source>
        <dbReference type="Proteomes" id="UP000005632"/>
    </source>
</evidence>
<dbReference type="AlphaFoldDB" id="G8QV06"/>
<feature type="transmembrane region" description="Helical" evidence="9">
    <location>
        <begin position="50"/>
        <end position="67"/>
    </location>
</feature>
<evidence type="ECO:0000313" key="11">
    <source>
        <dbReference type="EMBL" id="AEV29235.1"/>
    </source>
</evidence>
<dbReference type="KEGG" id="sgp:SpiGrapes_1431"/>
<dbReference type="GO" id="GO:0015740">
    <property type="term" value="P:C4-dicarboxylate transport"/>
    <property type="evidence" value="ECO:0007669"/>
    <property type="project" value="TreeGrafter"/>
</dbReference>
<dbReference type="PANTHER" id="PTHR35011">
    <property type="entry name" value="2,3-DIKETO-L-GULONATE TRAP TRANSPORTER SMALL PERMEASE PROTEIN YIAM"/>
    <property type="match status" value="1"/>
</dbReference>
<dbReference type="InterPro" id="IPR055348">
    <property type="entry name" value="DctQ"/>
</dbReference>
<feature type="transmembrane region" description="Helical" evidence="9">
    <location>
        <begin position="12"/>
        <end position="38"/>
    </location>
</feature>
<protein>
    <submittedName>
        <fullName evidence="12">TRAP-type C4-dicarboxylate transport system, small permease component</fullName>
    </submittedName>
</protein>
<keyword evidence="3" id="KW-1003">Cell membrane</keyword>
<evidence type="ECO:0000256" key="5">
    <source>
        <dbReference type="ARBA" id="ARBA00022692"/>
    </source>
</evidence>
<dbReference type="InterPro" id="IPR007387">
    <property type="entry name" value="TRAP_DctQ"/>
</dbReference>
<reference evidence="12 13" key="1">
    <citation type="submission" date="2011-11" db="EMBL/GenBank/DDBJ databases">
        <title>Complete sequence of Spirochaeta sp. grapes.</title>
        <authorList>
            <consortium name="US DOE Joint Genome Institute"/>
            <person name="Lucas S."/>
            <person name="Han J."/>
            <person name="Lapidus A."/>
            <person name="Cheng J.-F."/>
            <person name="Goodwin L."/>
            <person name="Pitluck S."/>
            <person name="Peters L."/>
            <person name="Ovchinnikova G."/>
            <person name="Munk A.C."/>
            <person name="Detter J.C."/>
            <person name="Han C."/>
            <person name="Tapia R."/>
            <person name="Land M."/>
            <person name="Hauser L."/>
            <person name="Kyrpides N."/>
            <person name="Ivanova N."/>
            <person name="Pagani I."/>
            <person name="Ritalahtilisa K."/>
            <person name="Loeffler F."/>
            <person name="Woyke T."/>
        </authorList>
    </citation>
    <scope>NUCLEOTIDE SEQUENCE [LARGE SCALE GENOMIC DNA]</scope>
    <source>
        <strain evidence="13">ATCC BAA-1885 / DSM 22778 / Grapes</strain>
        <strain evidence="12">Grapes</strain>
    </source>
</reference>
<evidence type="ECO:0000313" key="12">
    <source>
        <dbReference type="EMBL" id="AEV29242.1"/>
    </source>
</evidence>
<dbReference type="EMBL" id="CP003155">
    <property type="protein sequence ID" value="AEV29242.1"/>
    <property type="molecule type" value="Genomic_DNA"/>
</dbReference>